<protein>
    <submittedName>
        <fullName evidence="1">Uncharacterized protein</fullName>
    </submittedName>
</protein>
<organism evidence="1 2">
    <name type="scientific">Cymbomonas tetramitiformis</name>
    <dbReference type="NCBI Taxonomy" id="36881"/>
    <lineage>
        <taxon>Eukaryota</taxon>
        <taxon>Viridiplantae</taxon>
        <taxon>Chlorophyta</taxon>
        <taxon>Pyramimonadophyceae</taxon>
        <taxon>Pyramimonadales</taxon>
        <taxon>Pyramimonadaceae</taxon>
        <taxon>Cymbomonas</taxon>
    </lineage>
</organism>
<reference evidence="1 2" key="1">
    <citation type="journal article" date="2015" name="Genome Biol. Evol.">
        <title>Comparative Genomics of a Bacterivorous Green Alga Reveals Evolutionary Causalities and Consequences of Phago-Mixotrophic Mode of Nutrition.</title>
        <authorList>
            <person name="Burns J.A."/>
            <person name="Paasch A."/>
            <person name="Narechania A."/>
            <person name="Kim E."/>
        </authorList>
    </citation>
    <scope>NUCLEOTIDE SEQUENCE [LARGE SCALE GENOMIC DNA]</scope>
    <source>
        <strain evidence="1 2">PLY_AMNH</strain>
    </source>
</reference>
<evidence type="ECO:0000313" key="2">
    <source>
        <dbReference type="Proteomes" id="UP001190700"/>
    </source>
</evidence>
<dbReference type="AlphaFoldDB" id="A0AAE0KW19"/>
<sequence length="508" mass="56484">MGYSADELRKADGLNDEKLAEVLGLLAMDRRAMELLFAGVETSRMGLPSSAECHQNDGTSVSTRPMVGKGNWVGLEGPDPEPVQATVAEWIAKSSSYTQQLARGLSHQDWESSAPGEVQSDIHHDEWCLKWLKSKGTVQVPVEEDNRAKKSAKRYRWDEATNEVYLITYAGKELWVPKPAQLVADLKKDAEAVVTQCETCQRVTPHYAREDGGNVFASRECLVDGGNAFEGEFEELCRDCLIAPTIVKGLDYDWDELLWSLVLSYNAAKQQSTGVPMLSPSQSPSPSQITMLFAQEATVPPINLRDCQPNLDFKEGDMDSQAKDLLWRTQLAKKLMVHAGCSLEAEDFVYIRPKPIIGMEVATKPAVLKLMQSCCQLMWDGGELSRDGVTSHGSHSPDNRLAKLEGGMGDLPDRIDWGDQETLTEKGMLLIIMSKARVKSASTLQWGLELVMTVPHEVKRLAMEVNWKTVSRVWYSWAGTGVISKVMKEHWTHLNIMGNDWKAAAEVT</sequence>
<gene>
    <name evidence="1" type="ORF">CYMTET_28614</name>
</gene>
<accession>A0AAE0KW19</accession>
<comment type="caution">
    <text evidence="1">The sequence shown here is derived from an EMBL/GenBank/DDBJ whole genome shotgun (WGS) entry which is preliminary data.</text>
</comment>
<proteinExistence type="predicted"/>
<dbReference type="Proteomes" id="UP001190700">
    <property type="component" value="Unassembled WGS sequence"/>
</dbReference>
<keyword evidence="2" id="KW-1185">Reference proteome</keyword>
<dbReference type="EMBL" id="LGRX02016119">
    <property type="protein sequence ID" value="KAK3262535.1"/>
    <property type="molecule type" value="Genomic_DNA"/>
</dbReference>
<name>A0AAE0KW19_9CHLO</name>
<evidence type="ECO:0000313" key="1">
    <source>
        <dbReference type="EMBL" id="KAK3262535.1"/>
    </source>
</evidence>